<dbReference type="Proteomes" id="UP000004949">
    <property type="component" value="Unassembled WGS sequence"/>
</dbReference>
<evidence type="ECO:0000313" key="2">
    <source>
        <dbReference type="Proteomes" id="UP000004949"/>
    </source>
</evidence>
<reference evidence="1 2" key="1">
    <citation type="submission" date="2011-10" db="EMBL/GenBank/DDBJ databases">
        <title>Genome sequence of Gluconobacter morbifer G707, isolated from Drosophila gut.</title>
        <authorList>
            <person name="Lee W.-J."/>
            <person name="Kim E.-K."/>
        </authorList>
    </citation>
    <scope>NUCLEOTIDE SEQUENCE [LARGE SCALE GENOMIC DNA]</scope>
    <source>
        <strain evidence="1 2">G707</strain>
    </source>
</reference>
<sequence>MESSVMEVLCVIPVCASTEPERDMGFPRARDWSKRADHYTGPRPVIRAQPETEDKNVHPYLCCPDSNTR</sequence>
<accession>G6XG49</accession>
<gene>
    <name evidence="1" type="ORF">GMO_04640</name>
</gene>
<comment type="caution">
    <text evidence="1">The sequence shown here is derived from an EMBL/GenBank/DDBJ whole genome shotgun (WGS) entry which is preliminary data.</text>
</comment>
<dbReference type="AlphaFoldDB" id="G6XG49"/>
<dbReference type="STRING" id="1088869.GMO_04640"/>
<proteinExistence type="predicted"/>
<organism evidence="1 2">
    <name type="scientific">Gluconobacter morbifer G707</name>
    <dbReference type="NCBI Taxonomy" id="1088869"/>
    <lineage>
        <taxon>Bacteria</taxon>
        <taxon>Pseudomonadati</taxon>
        <taxon>Pseudomonadota</taxon>
        <taxon>Alphaproteobacteria</taxon>
        <taxon>Acetobacterales</taxon>
        <taxon>Acetobacteraceae</taxon>
        <taxon>Gluconobacter</taxon>
    </lineage>
</organism>
<name>G6XG49_9PROT</name>
<protein>
    <submittedName>
        <fullName evidence="1">Uncharacterized protein</fullName>
    </submittedName>
</protein>
<dbReference type="PATRIC" id="fig|1088869.3.peg.472"/>
<dbReference type="EMBL" id="AGQV01000001">
    <property type="protein sequence ID" value="EHH69156.1"/>
    <property type="molecule type" value="Genomic_DNA"/>
</dbReference>
<keyword evidence="2" id="KW-1185">Reference proteome</keyword>
<evidence type="ECO:0000313" key="1">
    <source>
        <dbReference type="EMBL" id="EHH69156.1"/>
    </source>
</evidence>